<evidence type="ECO:0000313" key="4">
    <source>
        <dbReference type="Proteomes" id="UP000289340"/>
    </source>
</evidence>
<proteinExistence type="predicted"/>
<evidence type="ECO:0000256" key="1">
    <source>
        <dbReference type="SAM" id="Coils"/>
    </source>
</evidence>
<evidence type="ECO:0000256" key="2">
    <source>
        <dbReference type="SAM" id="MobiDB-lite"/>
    </source>
</evidence>
<dbReference type="EMBL" id="QZWG01000012">
    <property type="protein sequence ID" value="RZB76538.1"/>
    <property type="molecule type" value="Genomic_DNA"/>
</dbReference>
<dbReference type="PANTHER" id="PTHR34564">
    <property type="entry name" value="PEPTIDYL-PROLYL CIS-TRANS ISOMERASE G"/>
    <property type="match status" value="1"/>
</dbReference>
<sequence length="277" mass="31508">MEQIDSVSEPNQRPVSEATLAVSSGQPKERYEEDCYAEILKDDIIKLDESSISVEGHTRPQDPIQMHPSPQGTSQRRIRLRVGNSKHSPAVVRFPCTMHSSKSTFFARITISLVFEWKQQLVADVDSNPSVSQKQHQISKAGETVKEKLCYQRQMAENGGRLKFGHINTPLRLMVPPWEVSGNFLYRFGLDSLGLLSHPSLWIFTGEIRYLSAPSPDPPLLHIILVQEKNIRRLNELVRHLQEQLQQCRGRNGTINGTVSPLAERILELERQQILED</sequence>
<feature type="coiled-coil region" evidence="1">
    <location>
        <begin position="224"/>
        <end position="251"/>
    </location>
</feature>
<keyword evidence="4" id="KW-1185">Reference proteome</keyword>
<gene>
    <name evidence="3" type="ORF">D0Y65_034824</name>
</gene>
<dbReference type="AlphaFoldDB" id="A0A445HS65"/>
<organism evidence="3 4">
    <name type="scientific">Glycine soja</name>
    <name type="common">Wild soybean</name>
    <dbReference type="NCBI Taxonomy" id="3848"/>
    <lineage>
        <taxon>Eukaryota</taxon>
        <taxon>Viridiplantae</taxon>
        <taxon>Streptophyta</taxon>
        <taxon>Embryophyta</taxon>
        <taxon>Tracheophyta</taxon>
        <taxon>Spermatophyta</taxon>
        <taxon>Magnoliopsida</taxon>
        <taxon>eudicotyledons</taxon>
        <taxon>Gunneridae</taxon>
        <taxon>Pentapetalae</taxon>
        <taxon>rosids</taxon>
        <taxon>fabids</taxon>
        <taxon>Fabales</taxon>
        <taxon>Fabaceae</taxon>
        <taxon>Papilionoideae</taxon>
        <taxon>50 kb inversion clade</taxon>
        <taxon>NPAAA clade</taxon>
        <taxon>indigoferoid/millettioid clade</taxon>
        <taxon>Phaseoleae</taxon>
        <taxon>Glycine</taxon>
        <taxon>Glycine subgen. Soja</taxon>
    </lineage>
</organism>
<dbReference type="Proteomes" id="UP000289340">
    <property type="component" value="Chromosome 12"/>
</dbReference>
<feature type="region of interest" description="Disordered" evidence="2">
    <location>
        <begin position="55"/>
        <end position="75"/>
    </location>
</feature>
<evidence type="ECO:0000313" key="3">
    <source>
        <dbReference type="EMBL" id="RZB76538.1"/>
    </source>
</evidence>
<accession>A0A445HS65</accession>
<feature type="compositionally biased region" description="Polar residues" evidence="2">
    <location>
        <begin position="1"/>
        <end position="14"/>
    </location>
</feature>
<comment type="caution">
    <text evidence="3">The sequence shown here is derived from an EMBL/GenBank/DDBJ whole genome shotgun (WGS) entry which is preliminary data.</text>
</comment>
<name>A0A445HS65_GLYSO</name>
<protein>
    <submittedName>
        <fullName evidence="3">Uncharacterized protein</fullName>
    </submittedName>
</protein>
<keyword evidence="1" id="KW-0175">Coiled coil</keyword>
<feature type="region of interest" description="Disordered" evidence="2">
    <location>
        <begin position="1"/>
        <end position="30"/>
    </location>
</feature>
<reference evidence="3 4" key="1">
    <citation type="submission" date="2018-09" db="EMBL/GenBank/DDBJ databases">
        <title>A high-quality reference genome of wild soybean provides a powerful tool to mine soybean genomes.</title>
        <authorList>
            <person name="Xie M."/>
            <person name="Chung C.Y.L."/>
            <person name="Li M.-W."/>
            <person name="Wong F.-L."/>
            <person name="Chan T.-F."/>
            <person name="Lam H.-M."/>
        </authorList>
    </citation>
    <scope>NUCLEOTIDE SEQUENCE [LARGE SCALE GENOMIC DNA]</scope>
    <source>
        <strain evidence="4">cv. W05</strain>
        <tissue evidence="3">Hypocotyl of etiolated seedlings</tissue>
    </source>
</reference>
<dbReference type="PANTHER" id="PTHR34564:SF3">
    <property type="entry name" value="PEPTIDYL-PROLYL CIS-TRANS ISOMERASE G"/>
    <property type="match status" value="1"/>
</dbReference>